<proteinExistence type="predicted"/>
<evidence type="ECO:0000313" key="4">
    <source>
        <dbReference type="Proteomes" id="UP000252008"/>
    </source>
</evidence>
<dbReference type="Pfam" id="PF05305">
    <property type="entry name" value="DUF732"/>
    <property type="match status" value="1"/>
</dbReference>
<keyword evidence="1" id="KW-0732">Signal</keyword>
<evidence type="ECO:0000256" key="1">
    <source>
        <dbReference type="SAM" id="SignalP"/>
    </source>
</evidence>
<feature type="domain" description="DUF732" evidence="2">
    <location>
        <begin position="29"/>
        <end position="100"/>
    </location>
</feature>
<keyword evidence="4" id="KW-1185">Reference proteome</keyword>
<organism evidence="3 4">
    <name type="scientific">Mycolicibacterium parafortuitum</name>
    <name type="common">Mycobacterium parafortuitum</name>
    <dbReference type="NCBI Taxonomy" id="39692"/>
    <lineage>
        <taxon>Bacteria</taxon>
        <taxon>Bacillati</taxon>
        <taxon>Actinomycetota</taxon>
        <taxon>Actinomycetes</taxon>
        <taxon>Mycobacteriales</taxon>
        <taxon>Mycobacteriaceae</taxon>
        <taxon>Mycolicibacterium</taxon>
    </lineage>
</organism>
<accession>A0A375YB03</accession>
<dbReference type="EMBL" id="UEGS01000001">
    <property type="protein sequence ID" value="SRX78292.1"/>
    <property type="molecule type" value="Genomic_DNA"/>
</dbReference>
<evidence type="ECO:0000313" key="3">
    <source>
        <dbReference type="EMBL" id="SRX78292.1"/>
    </source>
</evidence>
<dbReference type="RefSeq" id="WP_083141759.1">
    <property type="nucleotide sequence ID" value="NZ_MVID01000002.1"/>
</dbReference>
<reference evidence="3 4" key="1">
    <citation type="submission" date="2018-05" db="EMBL/GenBank/DDBJ databases">
        <authorList>
            <consortium name="IHU Genomes"/>
        </authorList>
    </citation>
    <scope>NUCLEOTIDE SEQUENCE [LARGE SCALE GENOMIC DNA]</scope>
    <source>
        <strain evidence="3 4">P7335</strain>
    </source>
</reference>
<gene>
    <name evidence="3" type="ORF">MPP7335_00015</name>
</gene>
<evidence type="ECO:0000259" key="2">
    <source>
        <dbReference type="Pfam" id="PF05305"/>
    </source>
</evidence>
<feature type="chain" id="PRO_5016779332" description="DUF732 domain-containing protein" evidence="1">
    <location>
        <begin position="27"/>
        <end position="106"/>
    </location>
</feature>
<dbReference type="Proteomes" id="UP000252008">
    <property type="component" value="Unassembled WGS sequence"/>
</dbReference>
<name>A0A375YB03_MYCPF</name>
<sequence>MKITIACAASAAFAAVALFSAPAAFAAPEDEFLTVISDGGITWPSEKTPEVIATGHAVCQDWDNGATFEQEVADLTSVTSWSDYQAGYFIGAATGAFCPEYEWKVS</sequence>
<dbReference type="InterPro" id="IPR007969">
    <property type="entry name" value="DUF732"/>
</dbReference>
<dbReference type="AlphaFoldDB" id="A0A375YB03"/>
<protein>
    <recommendedName>
        <fullName evidence="2">DUF732 domain-containing protein</fullName>
    </recommendedName>
</protein>
<feature type="signal peptide" evidence="1">
    <location>
        <begin position="1"/>
        <end position="26"/>
    </location>
</feature>
<dbReference type="STRING" id="39692.BST38_02940"/>